<evidence type="ECO:0008006" key="3">
    <source>
        <dbReference type="Google" id="ProtNLM"/>
    </source>
</evidence>
<comment type="caution">
    <text evidence="1">The sequence shown here is derived from an EMBL/GenBank/DDBJ whole genome shotgun (WGS) entry which is preliminary data.</text>
</comment>
<evidence type="ECO:0000313" key="2">
    <source>
        <dbReference type="Proteomes" id="UP000093451"/>
    </source>
</evidence>
<gene>
    <name evidence="1" type="ORF">A6U91_06260</name>
</gene>
<accession>A0AB36EJ80</accession>
<dbReference type="AlphaFoldDB" id="A0AB36EJ80"/>
<organism evidence="1 2">
    <name type="scientific">Agrobacterium tumefaciens</name>
    <dbReference type="NCBI Taxonomy" id="358"/>
    <lineage>
        <taxon>Bacteria</taxon>
        <taxon>Pseudomonadati</taxon>
        <taxon>Pseudomonadota</taxon>
        <taxon>Alphaproteobacteria</taxon>
        <taxon>Hyphomicrobiales</taxon>
        <taxon>Rhizobiaceae</taxon>
        <taxon>Rhizobium/Agrobacterium group</taxon>
        <taxon>Agrobacterium</taxon>
        <taxon>Agrobacterium tumefaciens complex</taxon>
    </lineage>
</organism>
<dbReference type="EMBL" id="LXKT01000013">
    <property type="protein sequence ID" value="OCJ37804.1"/>
    <property type="molecule type" value="Genomic_DNA"/>
</dbReference>
<reference evidence="1 2" key="1">
    <citation type="journal article" date="2016" name="PeerJ">
        <title>Gall-ID: tools for genotyping gall-causing phytopathogenic bacteria.</title>
        <authorList>
            <person name="Davis E.W.II."/>
            <person name="Weisberg A.J."/>
            <person name="Tabima J.F."/>
            <person name="Grunwald N.J."/>
            <person name="Chang J.H."/>
        </authorList>
    </citation>
    <scope>NUCLEOTIDE SEQUENCE [LARGE SCALE GENOMIC DNA]</scope>
    <source>
        <strain evidence="1 2">N2/73</strain>
    </source>
</reference>
<dbReference type="Gene3D" id="3.40.50.300">
    <property type="entry name" value="P-loop containing nucleotide triphosphate hydrolases"/>
    <property type="match status" value="1"/>
</dbReference>
<dbReference type="SUPFAM" id="SSF52540">
    <property type="entry name" value="P-loop containing nucleoside triphosphate hydrolases"/>
    <property type="match status" value="1"/>
</dbReference>
<dbReference type="Proteomes" id="UP000093451">
    <property type="component" value="Unassembled WGS sequence"/>
</dbReference>
<proteinExistence type="predicted"/>
<dbReference type="InterPro" id="IPR027417">
    <property type="entry name" value="P-loop_NTPase"/>
</dbReference>
<name>A0AB36EJ80_AGRTU</name>
<protein>
    <recommendedName>
        <fullName evidence="3">ATP-binding protein</fullName>
    </recommendedName>
</protein>
<evidence type="ECO:0000313" key="1">
    <source>
        <dbReference type="EMBL" id="OCJ37804.1"/>
    </source>
</evidence>
<sequence length="352" mass="39574">MSLKQINLIVGRNASGKSRTLNVMYALARTLSGKQAPTDGHFVANFLHDEQHWRYELNVENAVVVTERLDRENEVLLERARDGTGKIYAAQLATRMAFQAPPNTLAASTRVDAIQHPYLQPLVDWANEFFYYPCHTELGKHVISIFVTSGQQPDIKDWNQIVHVYRQGEKLFGGRFRASIISDMKEIGYDLTDLGLSQPTTIQVQAGQGDILSLFVREEGVNALIDQFSMSIGMFRALAIIIHLNYGLYSGEAGTIAIDDIGEGLDFDRSSNLIGLVINKINRSKTQLIMTTNDRYVMNGVNLAYWSVLLRKGNEVFVMNPENNKDIFDEFRFTGLSNFDFLAQNFAAGVNH</sequence>